<dbReference type="PANTHER" id="PTHR11178">
    <property type="entry name" value="IRON-SULFUR CLUSTER SCAFFOLD PROTEIN NFU-RELATED"/>
    <property type="match status" value="1"/>
</dbReference>
<feature type="compositionally biased region" description="Polar residues" evidence="9">
    <location>
        <begin position="352"/>
        <end position="370"/>
    </location>
</feature>
<keyword evidence="6" id="KW-0805">Transcription regulation</keyword>
<dbReference type="STRING" id="2316362.A0A4Q2DB55"/>
<dbReference type="FunFam" id="3.90.430.10:FF:000001">
    <property type="entry name" value="Copper fist DNA-binding protein"/>
    <property type="match status" value="1"/>
</dbReference>
<dbReference type="GO" id="GO:0005634">
    <property type="term" value="C:nucleus"/>
    <property type="evidence" value="ECO:0007669"/>
    <property type="project" value="UniProtKB-SubCell"/>
</dbReference>
<evidence type="ECO:0000256" key="2">
    <source>
        <dbReference type="ARBA" id="ARBA00006420"/>
    </source>
</evidence>
<evidence type="ECO:0000313" key="11">
    <source>
        <dbReference type="EMBL" id="RXW16579.1"/>
    </source>
</evidence>
<dbReference type="OrthoDB" id="565552at2759"/>
<keyword evidence="12" id="KW-1185">Reference proteome</keyword>
<reference evidence="11 12" key="1">
    <citation type="submission" date="2019-01" db="EMBL/GenBank/DDBJ databases">
        <title>Draft genome sequence of Psathyrella aberdarensis IHI B618.</title>
        <authorList>
            <person name="Buettner E."/>
            <person name="Kellner H."/>
        </authorList>
    </citation>
    <scope>NUCLEOTIDE SEQUENCE [LARGE SCALE GENOMIC DNA]</scope>
    <source>
        <strain evidence="11 12">IHI B618</strain>
    </source>
</reference>
<accession>A0A4Q2DB55</accession>
<proteinExistence type="inferred from homology"/>
<dbReference type="InterPro" id="IPR036395">
    <property type="entry name" value="Cu_fist_DNA-bd_dom_sf"/>
</dbReference>
<comment type="subcellular location">
    <subcellularLocation>
        <location evidence="1">Nucleus</location>
    </subcellularLocation>
</comment>
<dbReference type="Proteomes" id="UP000290288">
    <property type="component" value="Unassembled WGS sequence"/>
</dbReference>
<dbReference type="GO" id="GO:0051536">
    <property type="term" value="F:iron-sulfur cluster binding"/>
    <property type="evidence" value="ECO:0007669"/>
    <property type="project" value="InterPro"/>
</dbReference>
<evidence type="ECO:0000256" key="6">
    <source>
        <dbReference type="ARBA" id="ARBA00023015"/>
    </source>
</evidence>
<evidence type="ECO:0000256" key="4">
    <source>
        <dbReference type="ARBA" id="ARBA00022833"/>
    </source>
</evidence>
<keyword evidence="8" id="KW-0539">Nucleus</keyword>
<dbReference type="Pfam" id="PF00649">
    <property type="entry name" value="Copper-fist"/>
    <property type="match status" value="1"/>
</dbReference>
<keyword evidence="4" id="KW-0862">Zinc</keyword>
<dbReference type="GO" id="GO:0005739">
    <property type="term" value="C:mitochondrion"/>
    <property type="evidence" value="ECO:0007669"/>
    <property type="project" value="TreeGrafter"/>
</dbReference>
<evidence type="ECO:0000259" key="10">
    <source>
        <dbReference type="PROSITE" id="PS50073"/>
    </source>
</evidence>
<dbReference type="InterPro" id="IPR036498">
    <property type="entry name" value="Nfu/NifU_N_sf"/>
</dbReference>
<dbReference type="GO" id="GO:0016226">
    <property type="term" value="P:iron-sulfur cluster assembly"/>
    <property type="evidence" value="ECO:0007669"/>
    <property type="project" value="InterPro"/>
</dbReference>
<gene>
    <name evidence="11" type="ORF">EST38_g9276</name>
</gene>
<evidence type="ECO:0000256" key="8">
    <source>
        <dbReference type="ARBA" id="ARBA00023242"/>
    </source>
</evidence>
<dbReference type="PROSITE" id="PS50073">
    <property type="entry name" value="COPPER_FIST_2"/>
    <property type="match status" value="1"/>
</dbReference>
<dbReference type="SUPFAM" id="SSF57879">
    <property type="entry name" value="Zinc domain conserved in yeast copper-regulated transcription factors"/>
    <property type="match status" value="1"/>
</dbReference>
<evidence type="ECO:0000256" key="9">
    <source>
        <dbReference type="SAM" id="MobiDB-lite"/>
    </source>
</evidence>
<dbReference type="Pfam" id="PF08712">
    <property type="entry name" value="Nfu_N"/>
    <property type="match status" value="1"/>
</dbReference>
<dbReference type="GO" id="GO:0003700">
    <property type="term" value="F:DNA-binding transcription factor activity"/>
    <property type="evidence" value="ECO:0007669"/>
    <property type="project" value="InterPro"/>
</dbReference>
<keyword evidence="3" id="KW-0479">Metal-binding</keyword>
<dbReference type="GO" id="GO:0003677">
    <property type="term" value="F:DNA binding"/>
    <property type="evidence" value="ECO:0007669"/>
    <property type="project" value="InterPro"/>
</dbReference>
<organism evidence="11 12">
    <name type="scientific">Candolleomyces aberdarensis</name>
    <dbReference type="NCBI Taxonomy" id="2316362"/>
    <lineage>
        <taxon>Eukaryota</taxon>
        <taxon>Fungi</taxon>
        <taxon>Dikarya</taxon>
        <taxon>Basidiomycota</taxon>
        <taxon>Agaricomycotina</taxon>
        <taxon>Agaricomycetes</taxon>
        <taxon>Agaricomycetidae</taxon>
        <taxon>Agaricales</taxon>
        <taxon>Agaricineae</taxon>
        <taxon>Psathyrellaceae</taxon>
        <taxon>Candolleomyces</taxon>
    </lineage>
</organism>
<dbReference type="InterPro" id="IPR001075">
    <property type="entry name" value="NIF_FeS_clus_asmbl_NifU_C"/>
</dbReference>
<comment type="similarity">
    <text evidence="2">Belongs to the NifU family.</text>
</comment>
<dbReference type="SUPFAM" id="SSF117916">
    <property type="entry name" value="Fe-S cluster assembly (FSCA) domain-like"/>
    <property type="match status" value="1"/>
</dbReference>
<comment type="caution">
    <text evidence="11">The sequence shown here is derived from an EMBL/GenBank/DDBJ whole genome shotgun (WGS) entry which is preliminary data.</text>
</comment>
<dbReference type="InterPro" id="IPR034904">
    <property type="entry name" value="FSCA_dom_sf"/>
</dbReference>
<feature type="domain" description="Copper-fist" evidence="10">
    <location>
        <begin position="183"/>
        <end position="222"/>
    </location>
</feature>
<dbReference type="Pfam" id="PF01106">
    <property type="entry name" value="NifU"/>
    <property type="match status" value="1"/>
</dbReference>
<dbReference type="PANTHER" id="PTHR11178:SF1">
    <property type="entry name" value="NFU1 IRON-SULFUR CLUSTER SCAFFOLD HOMOLOG, MITOCHONDRIAL"/>
    <property type="match status" value="1"/>
</dbReference>
<dbReference type="FunFam" id="3.30.300.130:FF:000001">
    <property type="entry name" value="NFU1 iron-sulfur cluster scaffold"/>
    <property type="match status" value="1"/>
</dbReference>
<dbReference type="AlphaFoldDB" id="A0A4Q2DB55"/>
<dbReference type="SMART" id="SM00412">
    <property type="entry name" value="Cu_FIST"/>
    <property type="match status" value="1"/>
</dbReference>
<dbReference type="PRINTS" id="PR00617">
    <property type="entry name" value="COPPERFIST"/>
</dbReference>
<sequence>MGIEGIVAVFYGPDFVTVSKDSEHPWSVVKPEVYATLMEYFSSGQPLFRSEEDREAAGPQDTRILDTDSETVAMIKELLETRVRPAIMEDGGDIEYRGFDESDGLVRVKLKGSCRGCESSSVTLKSGIERMLMHYIPEVLDQEEEIALNEFQKLEEKLSAKQGEKDSRDNQVAKALRRAKNMGVYVNNKKFACESCIKGHRSSSCHHTDRPLFEIKKKGRPVSQCTKCRELRQSKKVHSKCTCDPSVDKARQEQLVPLSAGSKSKRYIPVVPALPNGLKDLLQSTKSANAPPDSRQKVDSLLNPCSCGSPWNCNCLASASTSSHPAPKPNPPSLSLEALAHAASLHSFEQSTPLAPANTNPTSRVLQTSKVGRFRTPSPPGPSGRKRSKQSHSRIESSPGPSLAPIRFLPPAPSSLETPSFLGSDMMPSISEIQSLAGSGCTCGVQCACPGCVQHRGPEHASQDHKDCSEGCGTCVDHSTTELPFNFGEGLARFGGPSPGSASYLDQFFARAAALPPPPLNRKFGLDPTDTSAYRSLDPHQAGVVSLPKLDCCGGSCLCPSGGCTCGSSCGGACLDHRFRVISLPVESPPPAPTPAPRSCCAGKKAATITA</sequence>
<dbReference type="SUPFAM" id="SSF110836">
    <property type="entry name" value="Hypothetical protein SAV1430"/>
    <property type="match status" value="1"/>
</dbReference>
<dbReference type="InterPro" id="IPR001083">
    <property type="entry name" value="Cu_fist_DNA-bd_dom"/>
</dbReference>
<keyword evidence="5" id="KW-0186">Copper</keyword>
<dbReference type="InterPro" id="IPR014824">
    <property type="entry name" value="Nfu/NifU_N"/>
</dbReference>
<dbReference type="SMART" id="SM01090">
    <property type="entry name" value="Copper-fist"/>
    <property type="match status" value="1"/>
</dbReference>
<dbReference type="GO" id="GO:0005507">
    <property type="term" value="F:copper ion binding"/>
    <property type="evidence" value="ECO:0007669"/>
    <property type="project" value="InterPro"/>
</dbReference>
<evidence type="ECO:0000256" key="3">
    <source>
        <dbReference type="ARBA" id="ARBA00022723"/>
    </source>
</evidence>
<evidence type="ECO:0000256" key="1">
    <source>
        <dbReference type="ARBA" id="ARBA00004123"/>
    </source>
</evidence>
<evidence type="ECO:0000256" key="7">
    <source>
        <dbReference type="ARBA" id="ARBA00023163"/>
    </source>
</evidence>
<protein>
    <recommendedName>
        <fullName evidence="10">Copper-fist domain-containing protein</fullName>
    </recommendedName>
</protein>
<name>A0A4Q2DB55_9AGAR</name>
<evidence type="ECO:0000256" key="5">
    <source>
        <dbReference type="ARBA" id="ARBA00023008"/>
    </source>
</evidence>
<dbReference type="GO" id="GO:0005506">
    <property type="term" value="F:iron ion binding"/>
    <property type="evidence" value="ECO:0007669"/>
    <property type="project" value="InterPro"/>
</dbReference>
<dbReference type="EMBL" id="SDEE01000423">
    <property type="protein sequence ID" value="RXW16579.1"/>
    <property type="molecule type" value="Genomic_DNA"/>
</dbReference>
<keyword evidence="7" id="KW-0804">Transcription</keyword>
<evidence type="ECO:0000313" key="12">
    <source>
        <dbReference type="Proteomes" id="UP000290288"/>
    </source>
</evidence>
<feature type="region of interest" description="Disordered" evidence="9">
    <location>
        <begin position="352"/>
        <end position="410"/>
    </location>
</feature>
<dbReference type="Gene3D" id="3.90.430.10">
    <property type="entry name" value="Copper fist DNA-binding domain"/>
    <property type="match status" value="1"/>
</dbReference>
<dbReference type="Gene3D" id="3.30.1370.70">
    <property type="entry name" value="Scaffold protein Nfu/NifU, N-terminal domain"/>
    <property type="match status" value="1"/>
</dbReference>
<dbReference type="Gene3D" id="3.30.300.130">
    <property type="entry name" value="Fe-S cluster assembly (FSCA)"/>
    <property type="match status" value="1"/>
</dbReference>